<dbReference type="Proteomes" id="UP000193642">
    <property type="component" value="Unassembled WGS sequence"/>
</dbReference>
<evidence type="ECO:0000256" key="1">
    <source>
        <dbReference type="SAM" id="MobiDB-lite"/>
    </source>
</evidence>
<evidence type="ECO:0000313" key="3">
    <source>
        <dbReference type="Proteomes" id="UP000193642"/>
    </source>
</evidence>
<gene>
    <name evidence="2" type="ORF">BCR33DRAFT_725598</name>
</gene>
<keyword evidence="3" id="KW-1185">Reference proteome</keyword>
<reference evidence="2 3" key="1">
    <citation type="submission" date="2016-07" db="EMBL/GenBank/DDBJ databases">
        <title>Pervasive Adenine N6-methylation of Active Genes in Fungi.</title>
        <authorList>
            <consortium name="DOE Joint Genome Institute"/>
            <person name="Mondo S.J."/>
            <person name="Dannebaum R.O."/>
            <person name="Kuo R.C."/>
            <person name="Labutti K."/>
            <person name="Haridas S."/>
            <person name="Kuo A."/>
            <person name="Salamov A."/>
            <person name="Ahrendt S.R."/>
            <person name="Lipzen A."/>
            <person name="Sullivan W."/>
            <person name="Andreopoulos W.B."/>
            <person name="Clum A."/>
            <person name="Lindquist E."/>
            <person name="Daum C."/>
            <person name="Ramamoorthy G.K."/>
            <person name="Gryganskyi A."/>
            <person name="Culley D."/>
            <person name="Magnuson J.K."/>
            <person name="James T.Y."/>
            <person name="O'Malley M.A."/>
            <person name="Stajich J.E."/>
            <person name="Spatafora J.W."/>
            <person name="Visel A."/>
            <person name="Grigoriev I.V."/>
        </authorList>
    </citation>
    <scope>NUCLEOTIDE SEQUENCE [LARGE SCALE GENOMIC DNA]</scope>
    <source>
        <strain evidence="2 3">JEL800</strain>
    </source>
</reference>
<sequence>MPSLVMCNLAVKYNSRHCSEEESRVAVSSNQRLRDNHNTTNHGITESSFQQ</sequence>
<dbReference type="EMBL" id="MCGO01000103">
    <property type="protein sequence ID" value="ORY27281.1"/>
    <property type="molecule type" value="Genomic_DNA"/>
</dbReference>
<dbReference type="AlphaFoldDB" id="A0A1Y2AXI9"/>
<organism evidence="2 3">
    <name type="scientific">Rhizoclosmatium globosum</name>
    <dbReference type="NCBI Taxonomy" id="329046"/>
    <lineage>
        <taxon>Eukaryota</taxon>
        <taxon>Fungi</taxon>
        <taxon>Fungi incertae sedis</taxon>
        <taxon>Chytridiomycota</taxon>
        <taxon>Chytridiomycota incertae sedis</taxon>
        <taxon>Chytridiomycetes</taxon>
        <taxon>Chytridiales</taxon>
        <taxon>Chytriomycetaceae</taxon>
        <taxon>Rhizoclosmatium</taxon>
    </lineage>
</organism>
<accession>A0A1Y2AXI9</accession>
<comment type="caution">
    <text evidence="2">The sequence shown here is derived from an EMBL/GenBank/DDBJ whole genome shotgun (WGS) entry which is preliminary data.</text>
</comment>
<name>A0A1Y2AXI9_9FUNG</name>
<proteinExistence type="predicted"/>
<protein>
    <submittedName>
        <fullName evidence="2">Uncharacterized protein</fullName>
    </submittedName>
</protein>
<feature type="region of interest" description="Disordered" evidence="1">
    <location>
        <begin position="23"/>
        <end position="51"/>
    </location>
</feature>
<feature type="compositionally biased region" description="Polar residues" evidence="1">
    <location>
        <begin position="38"/>
        <end position="51"/>
    </location>
</feature>
<evidence type="ECO:0000313" key="2">
    <source>
        <dbReference type="EMBL" id="ORY27281.1"/>
    </source>
</evidence>